<dbReference type="PANTHER" id="PTHR43839:SF3">
    <property type="entry name" value="OLIGOPEPTIDE ABC TRANSPORTER, PERMEASE PROTEIN"/>
    <property type="match status" value="1"/>
</dbReference>
<keyword evidence="3 6" id="KW-0812">Transmembrane</keyword>
<protein>
    <submittedName>
        <fullName evidence="8">ABC transporter permease subunit</fullName>
    </submittedName>
</protein>
<dbReference type="RefSeq" id="WP_153737614.1">
    <property type="nucleotide sequence ID" value="NZ_WJNG01000013.1"/>
</dbReference>
<dbReference type="InterPro" id="IPR000515">
    <property type="entry name" value="MetI-like"/>
</dbReference>
<comment type="similarity">
    <text evidence="6">Belongs to the binding-protein-dependent transport system permease family.</text>
</comment>
<dbReference type="PANTHER" id="PTHR43839">
    <property type="entry name" value="OPPC IN A BINDING PROTEIN-DEPENDENT TRANSPORT SYSTEM"/>
    <property type="match status" value="1"/>
</dbReference>
<reference evidence="8" key="1">
    <citation type="submission" date="2019-11" db="EMBL/GenBank/DDBJ databases">
        <authorList>
            <person name="Li J."/>
        </authorList>
    </citation>
    <scope>NUCLEOTIDE SEQUENCE</scope>
    <source>
        <strain evidence="8">B6B</strain>
    </source>
</reference>
<evidence type="ECO:0000259" key="7">
    <source>
        <dbReference type="PROSITE" id="PS50928"/>
    </source>
</evidence>
<feature type="transmembrane region" description="Helical" evidence="6">
    <location>
        <begin position="478"/>
        <end position="498"/>
    </location>
</feature>
<feature type="transmembrane region" description="Helical" evidence="6">
    <location>
        <begin position="158"/>
        <end position="180"/>
    </location>
</feature>
<dbReference type="GO" id="GO:0055085">
    <property type="term" value="P:transmembrane transport"/>
    <property type="evidence" value="ECO:0007669"/>
    <property type="project" value="InterPro"/>
</dbReference>
<evidence type="ECO:0000313" key="8">
    <source>
        <dbReference type="EMBL" id="MRH44001.1"/>
    </source>
</evidence>
<evidence type="ECO:0000256" key="3">
    <source>
        <dbReference type="ARBA" id="ARBA00022692"/>
    </source>
</evidence>
<feature type="transmembrane region" description="Helical" evidence="6">
    <location>
        <begin position="535"/>
        <end position="560"/>
    </location>
</feature>
<sequence>MKIVKFLIYYLLGVLGIIAVSNAPILLSGQSFLDFPSYITNTGSLIKDLFQLDKWTYNMLQGREINIITFLMDPYLYSMKLLTGAFLLGLVVALVLAIVTMFLPKKMINTVKRGLGLIEAVPDLMVAFLFQLLVVYIFRQTDVLLMKFVTLGDQKLYLAPIVVLSFLPMISFYRLIVLLIEEELTKDYVEFALSKGAWYNAIIFGHVLRNIVKSVFFHSKIIMWALLSSLFVIEYLFNINGISSFIIQDFRPLVIAIVLLMLFTPLFIIYQGVEMFVFKQTYYSELVRPKKKKGKINWPNWPGLPKMPKIEVLSWLERGMKEFAVHLKNPKFLFGFVVITSMVTYSFIHSLIREVPVEQFVLIYDDEGNLLSSKPHPPSEYVVLGTDRLGYSILDQLLTGAKYTILFAGVIAFLRMAIGFLLAVPYALFIKERWRKGIEKIIDSMHFLPLTIIAIVILRPVLMGSTSGFNYSFTERMLIQAIILTLLVVPLVTVLIGGEIKLLMEREFIASAKVLGGNTKHVVWRHLMPHLGSKLGIIFGQQFIQVLLVLIHLGLFNLFLGGTSVMYNAVYRAPEHSVTFEWSGLISSTREAMMTGHHWIIVPVFIAFIIVIISMQLIVEGIQDVQQERVGVHVRKSKWLTKLLKRGTTKQEETTPSSTIQTTSFTFVKTKDQLKK</sequence>
<keyword evidence="9" id="KW-1185">Reference proteome</keyword>
<proteinExistence type="inferred from homology"/>
<feature type="domain" description="ABC transmembrane type-1" evidence="7">
    <location>
        <begin position="401"/>
        <end position="619"/>
    </location>
</feature>
<dbReference type="AlphaFoldDB" id="A0A6A8DJR0"/>
<feature type="transmembrane region" description="Helical" evidence="6">
    <location>
        <begin position="599"/>
        <end position="619"/>
    </location>
</feature>
<feature type="transmembrane region" description="Helical" evidence="6">
    <location>
        <begin position="253"/>
        <end position="273"/>
    </location>
</feature>
<feature type="transmembrane region" description="Helical" evidence="6">
    <location>
        <begin position="332"/>
        <end position="352"/>
    </location>
</feature>
<accession>A0A6A8DJR0</accession>
<feature type="transmembrane region" description="Helical" evidence="6">
    <location>
        <begin position="81"/>
        <end position="103"/>
    </location>
</feature>
<evidence type="ECO:0000313" key="9">
    <source>
        <dbReference type="Proteomes" id="UP000799092"/>
    </source>
</evidence>
<comment type="subcellular location">
    <subcellularLocation>
        <location evidence="6">Cell membrane</location>
        <topology evidence="6">Multi-pass membrane protein</topology>
    </subcellularLocation>
    <subcellularLocation>
        <location evidence="1">Membrane</location>
        <topology evidence="1">Multi-pass membrane protein</topology>
    </subcellularLocation>
</comment>
<feature type="transmembrane region" description="Helical" evidence="6">
    <location>
        <begin position="221"/>
        <end position="247"/>
    </location>
</feature>
<feature type="transmembrane region" description="Helical" evidence="6">
    <location>
        <begin position="441"/>
        <end position="458"/>
    </location>
</feature>
<dbReference type="GO" id="GO:0005886">
    <property type="term" value="C:plasma membrane"/>
    <property type="evidence" value="ECO:0007669"/>
    <property type="project" value="UniProtKB-SubCell"/>
</dbReference>
<name>A0A6A8DJR0_9BACI</name>
<dbReference type="SUPFAM" id="SSF161098">
    <property type="entry name" value="MetI-like"/>
    <property type="match status" value="2"/>
</dbReference>
<dbReference type="Proteomes" id="UP000799092">
    <property type="component" value="Unassembled WGS sequence"/>
</dbReference>
<evidence type="ECO:0000256" key="2">
    <source>
        <dbReference type="ARBA" id="ARBA00022448"/>
    </source>
</evidence>
<dbReference type="OrthoDB" id="2351941at2"/>
<evidence type="ECO:0000256" key="1">
    <source>
        <dbReference type="ARBA" id="ARBA00004141"/>
    </source>
</evidence>
<feature type="transmembrane region" description="Helical" evidence="6">
    <location>
        <begin position="405"/>
        <end position="429"/>
    </location>
</feature>
<feature type="transmembrane region" description="Helical" evidence="6">
    <location>
        <begin position="7"/>
        <end position="27"/>
    </location>
</feature>
<evidence type="ECO:0000256" key="4">
    <source>
        <dbReference type="ARBA" id="ARBA00022989"/>
    </source>
</evidence>
<evidence type="ECO:0000256" key="6">
    <source>
        <dbReference type="RuleBase" id="RU363032"/>
    </source>
</evidence>
<evidence type="ECO:0000256" key="5">
    <source>
        <dbReference type="ARBA" id="ARBA00023136"/>
    </source>
</evidence>
<keyword evidence="5 6" id="KW-0472">Membrane</keyword>
<dbReference type="Pfam" id="PF00528">
    <property type="entry name" value="BPD_transp_1"/>
    <property type="match status" value="1"/>
</dbReference>
<dbReference type="PROSITE" id="PS50928">
    <property type="entry name" value="ABC_TM1"/>
    <property type="match status" value="2"/>
</dbReference>
<feature type="transmembrane region" description="Helical" evidence="6">
    <location>
        <begin position="115"/>
        <end position="138"/>
    </location>
</feature>
<dbReference type="EMBL" id="WJNG01000013">
    <property type="protein sequence ID" value="MRH44001.1"/>
    <property type="molecule type" value="Genomic_DNA"/>
</dbReference>
<keyword evidence="2 6" id="KW-0813">Transport</keyword>
<organism evidence="8 9">
    <name type="scientific">Aquibacillus halophilus</name>
    <dbReference type="NCBI Taxonomy" id="930132"/>
    <lineage>
        <taxon>Bacteria</taxon>
        <taxon>Bacillati</taxon>
        <taxon>Bacillota</taxon>
        <taxon>Bacilli</taxon>
        <taxon>Bacillales</taxon>
        <taxon>Bacillaceae</taxon>
        <taxon>Aquibacillus</taxon>
    </lineage>
</organism>
<feature type="domain" description="ABC transmembrane type-1" evidence="7">
    <location>
        <begin position="75"/>
        <end position="273"/>
    </location>
</feature>
<keyword evidence="4 6" id="KW-1133">Transmembrane helix</keyword>
<dbReference type="Gene3D" id="1.10.3720.10">
    <property type="entry name" value="MetI-like"/>
    <property type="match status" value="2"/>
</dbReference>
<gene>
    <name evidence="8" type="ORF">GH741_15260</name>
</gene>
<comment type="caution">
    <text evidence="8">The sequence shown here is derived from an EMBL/GenBank/DDBJ whole genome shotgun (WGS) entry which is preliminary data.</text>
</comment>
<dbReference type="InterPro" id="IPR035906">
    <property type="entry name" value="MetI-like_sf"/>
</dbReference>